<evidence type="ECO:0000313" key="2">
    <source>
        <dbReference type="Proteomes" id="UP000278775"/>
    </source>
</evidence>
<evidence type="ECO:0000313" key="1">
    <source>
        <dbReference type="EMBL" id="RNA63938.1"/>
    </source>
</evidence>
<dbReference type="EMBL" id="QWIU01000001">
    <property type="protein sequence ID" value="RNA63938.1"/>
    <property type="molecule type" value="Genomic_DNA"/>
</dbReference>
<dbReference type="Proteomes" id="UP000278775">
    <property type="component" value="Unassembled WGS sequence"/>
</dbReference>
<accession>A0A3M7TKW3</accession>
<reference evidence="1 2" key="1">
    <citation type="submission" date="2018-08" db="EMBL/GenBank/DDBJ databases">
        <title>Chryseobacterium nematophagum: a novel matrix digesting pathogen of nematodes.</title>
        <authorList>
            <person name="Page A."/>
            <person name="Roberts M."/>
            <person name="Felix M.-A."/>
            <person name="Weir W."/>
        </authorList>
    </citation>
    <scope>NUCLEOTIDE SEQUENCE [LARGE SCALE GENOMIC DNA]</scope>
    <source>
        <strain evidence="1 2">JUb129</strain>
    </source>
</reference>
<dbReference type="Pfam" id="PF13595">
    <property type="entry name" value="DUF4138"/>
    <property type="match status" value="1"/>
</dbReference>
<organism evidence="1 2">
    <name type="scientific">Chryseobacterium nematophagum</name>
    <dbReference type="NCBI Taxonomy" id="2305228"/>
    <lineage>
        <taxon>Bacteria</taxon>
        <taxon>Pseudomonadati</taxon>
        <taxon>Bacteroidota</taxon>
        <taxon>Flavobacteriia</taxon>
        <taxon>Flavobacteriales</taxon>
        <taxon>Weeksellaceae</taxon>
        <taxon>Chryseobacterium group</taxon>
        <taxon>Chryseobacterium</taxon>
    </lineage>
</organism>
<comment type="caution">
    <text evidence="1">The sequence shown here is derived from an EMBL/GenBank/DDBJ whole genome shotgun (WGS) entry which is preliminary data.</text>
</comment>
<sequence length="226" mass="25616">MNMKKNLIFLFLLMGFLGFSQQSKKKGYRKKPVKKAYTKKTIVKNETAEVTDVKKELNSVDVSEPTKVETLKIDNIVSVEKPTYEVLAEKVLKKKGWINNRNSVLVNGVEGFVKGVYSGSGKIFVLLEIANRSNINYDIESAVFITSPIEKNGKIIDTEEKSFIPIFSNQPASFNKKSNQRLVYVFDKFTISGDKTLLFVINEIDGERTLTLEIKPKYILEADSTK</sequence>
<gene>
    <name evidence="1" type="ORF">D1631_00055</name>
</gene>
<dbReference type="InterPro" id="IPR022298">
    <property type="entry name" value="Conjug_transposon_TraN"/>
</dbReference>
<protein>
    <submittedName>
        <fullName evidence="1">DUF4138 domain-containing protein</fullName>
    </submittedName>
</protein>
<proteinExistence type="predicted"/>
<dbReference type="OrthoDB" id="1038500at2"/>
<dbReference type="AlphaFoldDB" id="A0A3M7TKW3"/>
<name>A0A3M7TKW3_9FLAO</name>